<keyword evidence="2" id="KW-0288">FMN</keyword>
<keyword evidence="1" id="KW-0285">Flavoprotein</keyword>
<dbReference type="RefSeq" id="WP_205132269.1">
    <property type="nucleotide sequence ID" value="NZ_JACSNT010000001.1"/>
</dbReference>
<dbReference type="InterPro" id="IPR051796">
    <property type="entry name" value="ISF_SsuE-like"/>
</dbReference>
<sequence>MKTPLIMVYPRCEDREKTRRLEMVLDQIMERYDVTVISKLEDFHSLQGKKILFAISLGISGINLEYFRFLKKMRTETDLLEGCTGAILIDGASELYTKSVARELMFTANLCGCAFPGRGMVEGTGSLQNFNIQAMNLELDNMGAYIAAALRMVDQLAAFAPNPKEKSNLLVLHASNHKTSNTAMLWNMVKEYLPQEKIGIKEISLRNGTIQDCSGCPYKMCMHFSEKMNCFYGGVIAEQVYPSILECDAVLLLCPNYNDALSANLTAFINRLTALFRKNQFYEKQLYAIVVSGYSGGNIVAEQAISAMSMNKTFRLPSRFAMLETANDPASILKVEGIEERAKDFARNMTCHLVGEEAKERLM</sequence>
<dbReference type="PANTHER" id="PTHR43278">
    <property type="entry name" value="NAD(P)H-DEPENDENT FMN-CONTAINING OXIDOREDUCTASE YWQN-RELATED"/>
    <property type="match status" value="1"/>
</dbReference>
<evidence type="ECO:0000256" key="1">
    <source>
        <dbReference type="ARBA" id="ARBA00022630"/>
    </source>
</evidence>
<gene>
    <name evidence="4" type="ORF">H9X83_01430</name>
</gene>
<accession>A0ABS2G5U9</accession>
<dbReference type="Proteomes" id="UP000729290">
    <property type="component" value="Unassembled WGS sequence"/>
</dbReference>
<evidence type="ECO:0000313" key="4">
    <source>
        <dbReference type="EMBL" id="MBM6876824.1"/>
    </source>
</evidence>
<dbReference type="PANTHER" id="PTHR43278:SF4">
    <property type="entry name" value="NAD(P)H-DEPENDENT FMN-CONTAINING OXIDOREDUCTASE YWQN-RELATED"/>
    <property type="match status" value="1"/>
</dbReference>
<feature type="domain" description="NADPH-dependent FMN reductase-like" evidence="3">
    <location>
        <begin position="168"/>
        <end position="326"/>
    </location>
</feature>
<dbReference type="Gene3D" id="3.40.50.360">
    <property type="match status" value="1"/>
</dbReference>
<organism evidence="4 5">
    <name type="scientific">Anaerotignum lactatifermentans</name>
    <dbReference type="NCBI Taxonomy" id="160404"/>
    <lineage>
        <taxon>Bacteria</taxon>
        <taxon>Bacillati</taxon>
        <taxon>Bacillota</taxon>
        <taxon>Clostridia</taxon>
        <taxon>Lachnospirales</taxon>
        <taxon>Anaerotignaceae</taxon>
        <taxon>Anaerotignum</taxon>
    </lineage>
</organism>
<comment type="caution">
    <text evidence="4">The sequence shown here is derived from an EMBL/GenBank/DDBJ whole genome shotgun (WGS) entry which is preliminary data.</text>
</comment>
<dbReference type="InterPro" id="IPR029039">
    <property type="entry name" value="Flavoprotein-like_sf"/>
</dbReference>
<proteinExistence type="predicted"/>
<reference evidence="4 5" key="1">
    <citation type="journal article" date="2021" name="Sci. Rep.">
        <title>The distribution of antibiotic resistance genes in chicken gut microbiota commensals.</title>
        <authorList>
            <person name="Juricova H."/>
            <person name="Matiasovicova J."/>
            <person name="Kubasova T."/>
            <person name="Cejkova D."/>
            <person name="Rychlik I."/>
        </authorList>
    </citation>
    <scope>NUCLEOTIDE SEQUENCE [LARGE SCALE GENOMIC DNA]</scope>
    <source>
        <strain evidence="4 5">An431b</strain>
    </source>
</reference>
<evidence type="ECO:0000256" key="2">
    <source>
        <dbReference type="ARBA" id="ARBA00022643"/>
    </source>
</evidence>
<dbReference type="EMBL" id="JACSNV010000001">
    <property type="protein sequence ID" value="MBM6876824.1"/>
    <property type="molecule type" value="Genomic_DNA"/>
</dbReference>
<protein>
    <submittedName>
        <fullName evidence="4">NAD(P)H-dependent oxidoreductase</fullName>
    </submittedName>
</protein>
<dbReference type="SUPFAM" id="SSF52218">
    <property type="entry name" value="Flavoproteins"/>
    <property type="match status" value="1"/>
</dbReference>
<name>A0ABS2G5U9_9FIRM</name>
<evidence type="ECO:0000313" key="5">
    <source>
        <dbReference type="Proteomes" id="UP000729290"/>
    </source>
</evidence>
<evidence type="ECO:0000259" key="3">
    <source>
        <dbReference type="Pfam" id="PF03358"/>
    </source>
</evidence>
<dbReference type="Pfam" id="PF03358">
    <property type="entry name" value="FMN_red"/>
    <property type="match status" value="1"/>
</dbReference>
<dbReference type="InterPro" id="IPR005025">
    <property type="entry name" value="FMN_Rdtase-like_dom"/>
</dbReference>
<keyword evidence="5" id="KW-1185">Reference proteome</keyword>